<proteinExistence type="predicted"/>
<name>A0AAV9J3N2_9PEZI</name>
<comment type="caution">
    <text evidence="1">The sequence shown here is derived from an EMBL/GenBank/DDBJ whole genome shotgun (WGS) entry which is preliminary data.</text>
</comment>
<evidence type="ECO:0000313" key="1">
    <source>
        <dbReference type="EMBL" id="KAK4539517.1"/>
    </source>
</evidence>
<evidence type="ECO:0000313" key="2">
    <source>
        <dbReference type="Proteomes" id="UP001324427"/>
    </source>
</evidence>
<gene>
    <name evidence="1" type="ORF">LTR36_010862</name>
</gene>
<sequence length="142" mass="16311">MSGNAGFNILRDTLWGGGNNWLHNRSEDETYKLLIDSYHLRIEDEYTFRGDAGGLYADEDPVPHFRRFLRKAEKKEGVLPPWWTLEKKTACVRKGNTSNEWSCLHAAVEKSDIQEHYHDNTMPTQLRMLADEITGSNVMSPA</sequence>
<reference evidence="1 2" key="1">
    <citation type="submission" date="2021-11" db="EMBL/GenBank/DDBJ databases">
        <title>Black yeast isolated from Biological Soil Crust.</title>
        <authorList>
            <person name="Kurbessoian T."/>
        </authorList>
    </citation>
    <scope>NUCLEOTIDE SEQUENCE [LARGE SCALE GENOMIC DNA]</scope>
    <source>
        <strain evidence="1 2">CCFEE 5522</strain>
    </source>
</reference>
<accession>A0AAV9J3N2</accession>
<dbReference type="EMBL" id="JAVFHQ010000091">
    <property type="protein sequence ID" value="KAK4539517.1"/>
    <property type="molecule type" value="Genomic_DNA"/>
</dbReference>
<dbReference type="Proteomes" id="UP001324427">
    <property type="component" value="Unassembled WGS sequence"/>
</dbReference>
<protein>
    <submittedName>
        <fullName evidence="1">Uncharacterized protein</fullName>
    </submittedName>
</protein>
<dbReference type="AlphaFoldDB" id="A0AAV9J3N2"/>
<keyword evidence="2" id="KW-1185">Reference proteome</keyword>
<organism evidence="1 2">
    <name type="scientific">Oleoguttula mirabilis</name>
    <dbReference type="NCBI Taxonomy" id="1507867"/>
    <lineage>
        <taxon>Eukaryota</taxon>
        <taxon>Fungi</taxon>
        <taxon>Dikarya</taxon>
        <taxon>Ascomycota</taxon>
        <taxon>Pezizomycotina</taxon>
        <taxon>Dothideomycetes</taxon>
        <taxon>Dothideomycetidae</taxon>
        <taxon>Mycosphaerellales</taxon>
        <taxon>Teratosphaeriaceae</taxon>
        <taxon>Oleoguttula</taxon>
    </lineage>
</organism>